<accession>A0ABQ4WQX9</accession>
<evidence type="ECO:0000313" key="3">
    <source>
        <dbReference type="Proteomes" id="UP001151760"/>
    </source>
</evidence>
<dbReference type="Proteomes" id="UP001151760">
    <property type="component" value="Unassembled WGS sequence"/>
</dbReference>
<sequence length="291" mass="33076">MRRGKAKVSWESICLSKNKGGLGIHRLEMFNVALITSHIWSILTLKESLWVKWIHTNKLRGRNFWDYPLRGNMTWGWRKILQIRPTIRKFFWYKIGNGSTIFAWFDNWSPICPLMDSLTVREIHSAGFNMESKLADITSFSVGVAWDDIRPQGDVYEWTYVVWFAHCIPRHAFHLWLVIQRKLKTQDRLRQWDVSPTTDLNLSRTVVRVARRGGDDGGVGGDEVGVGCGGGAGCGGATVEEMVTMGCCGDENDVERVTVMRWRRCYDGNEGGVVVMMTAAMAGVWPESGRK</sequence>
<proteinExistence type="predicted"/>
<dbReference type="PANTHER" id="PTHR33116">
    <property type="entry name" value="REVERSE TRANSCRIPTASE ZINC-BINDING DOMAIN-CONTAINING PROTEIN-RELATED-RELATED"/>
    <property type="match status" value="1"/>
</dbReference>
<feature type="domain" description="Reverse transcriptase zinc-binding" evidence="1">
    <location>
        <begin position="140"/>
        <end position="195"/>
    </location>
</feature>
<dbReference type="Pfam" id="PF13966">
    <property type="entry name" value="zf-RVT"/>
    <property type="match status" value="1"/>
</dbReference>
<keyword evidence="3" id="KW-1185">Reference proteome</keyword>
<gene>
    <name evidence="2" type="ORF">Tco_0628651</name>
</gene>
<evidence type="ECO:0000259" key="1">
    <source>
        <dbReference type="Pfam" id="PF13966"/>
    </source>
</evidence>
<protein>
    <submittedName>
        <fullName evidence="2">CASP-like protein 4A3</fullName>
    </submittedName>
</protein>
<dbReference type="InterPro" id="IPR026960">
    <property type="entry name" value="RVT-Znf"/>
</dbReference>
<dbReference type="PANTHER" id="PTHR33116:SF76">
    <property type="entry name" value="DUF4283 DOMAIN-CONTAINING PROTEIN"/>
    <property type="match status" value="1"/>
</dbReference>
<evidence type="ECO:0000313" key="2">
    <source>
        <dbReference type="EMBL" id="GJS55289.1"/>
    </source>
</evidence>
<reference evidence="2" key="2">
    <citation type="submission" date="2022-01" db="EMBL/GenBank/DDBJ databases">
        <authorList>
            <person name="Yamashiro T."/>
            <person name="Shiraishi A."/>
            <person name="Satake H."/>
            <person name="Nakayama K."/>
        </authorList>
    </citation>
    <scope>NUCLEOTIDE SEQUENCE</scope>
</reference>
<organism evidence="2 3">
    <name type="scientific">Tanacetum coccineum</name>
    <dbReference type="NCBI Taxonomy" id="301880"/>
    <lineage>
        <taxon>Eukaryota</taxon>
        <taxon>Viridiplantae</taxon>
        <taxon>Streptophyta</taxon>
        <taxon>Embryophyta</taxon>
        <taxon>Tracheophyta</taxon>
        <taxon>Spermatophyta</taxon>
        <taxon>Magnoliopsida</taxon>
        <taxon>eudicotyledons</taxon>
        <taxon>Gunneridae</taxon>
        <taxon>Pentapetalae</taxon>
        <taxon>asterids</taxon>
        <taxon>campanulids</taxon>
        <taxon>Asterales</taxon>
        <taxon>Asteraceae</taxon>
        <taxon>Asteroideae</taxon>
        <taxon>Anthemideae</taxon>
        <taxon>Anthemidinae</taxon>
        <taxon>Tanacetum</taxon>
    </lineage>
</organism>
<comment type="caution">
    <text evidence="2">The sequence shown here is derived from an EMBL/GenBank/DDBJ whole genome shotgun (WGS) entry which is preliminary data.</text>
</comment>
<reference evidence="2" key="1">
    <citation type="journal article" date="2022" name="Int. J. Mol. Sci.">
        <title>Draft Genome of Tanacetum Coccineum: Genomic Comparison of Closely Related Tanacetum-Family Plants.</title>
        <authorList>
            <person name="Yamashiro T."/>
            <person name="Shiraishi A."/>
            <person name="Nakayama K."/>
            <person name="Satake H."/>
        </authorList>
    </citation>
    <scope>NUCLEOTIDE SEQUENCE</scope>
</reference>
<name>A0ABQ4WQX9_9ASTR</name>
<dbReference type="EMBL" id="BQNB010008858">
    <property type="protein sequence ID" value="GJS55289.1"/>
    <property type="molecule type" value="Genomic_DNA"/>
</dbReference>